<comment type="caution">
    <text evidence="1">The sequence shown here is derived from an EMBL/GenBank/DDBJ whole genome shotgun (WGS) entry which is preliminary data.</text>
</comment>
<dbReference type="Pfam" id="PF14375">
    <property type="entry name" value="Cys_rich_CWC"/>
    <property type="match status" value="1"/>
</dbReference>
<accession>A0ABS5G657</accession>
<evidence type="ECO:0000313" key="2">
    <source>
        <dbReference type="Proteomes" id="UP001314635"/>
    </source>
</evidence>
<dbReference type="Proteomes" id="UP001314635">
    <property type="component" value="Unassembled WGS sequence"/>
</dbReference>
<organism evidence="1 2">
    <name type="scientific">Bradyrhizobium denitrificans</name>
    <dbReference type="NCBI Taxonomy" id="2734912"/>
    <lineage>
        <taxon>Bacteria</taxon>
        <taxon>Pseudomonadati</taxon>
        <taxon>Pseudomonadota</taxon>
        <taxon>Alphaproteobacteria</taxon>
        <taxon>Hyphomicrobiales</taxon>
        <taxon>Nitrobacteraceae</taxon>
        <taxon>Bradyrhizobium</taxon>
    </lineage>
</organism>
<proteinExistence type="predicted"/>
<keyword evidence="2" id="KW-1185">Reference proteome</keyword>
<reference evidence="2" key="1">
    <citation type="journal article" date="2021" name="ISME J.">
        <title>Evolutionary origin and ecological implication of a unique nif island in free-living Bradyrhizobium lineages.</title>
        <authorList>
            <person name="Tao J."/>
        </authorList>
    </citation>
    <scope>NUCLEOTIDE SEQUENCE [LARGE SCALE GENOMIC DNA]</scope>
    <source>
        <strain evidence="2">SZCCT0094</strain>
    </source>
</reference>
<evidence type="ECO:0000313" key="1">
    <source>
        <dbReference type="EMBL" id="MBR1136660.1"/>
    </source>
</evidence>
<name>A0ABS5G657_9BRAD</name>
<dbReference type="RefSeq" id="WP_041750480.1">
    <property type="nucleotide sequence ID" value="NZ_JABFDP010000022.1"/>
</dbReference>
<sequence length="73" mass="7882">MVPNMTNRLAKVTARQLSCESCGAEFTCDPGGACWCFEETVRLPLPAGGQSRFKDCLCARCLARLAGEAEPRS</sequence>
<dbReference type="EMBL" id="JAFCLK010000010">
    <property type="protein sequence ID" value="MBR1136660.1"/>
    <property type="molecule type" value="Genomic_DNA"/>
</dbReference>
<gene>
    <name evidence="1" type="ORF">JQ619_12855</name>
</gene>
<protein>
    <submittedName>
        <fullName evidence="1">Cysteine-rich CWC family protein</fullName>
    </submittedName>
</protein>
<dbReference type="InterPro" id="IPR032720">
    <property type="entry name" value="Cys_rich_CWC"/>
</dbReference>